<accession>A0A8D2E0A9</accession>
<dbReference type="PANTHER" id="PTHR16529:SF6">
    <property type="entry name" value="LY6_PLAUR DOMAIN-CONTAINING PROTEIN 4"/>
    <property type="match status" value="1"/>
</dbReference>
<proteinExistence type="predicted"/>
<reference evidence="8" key="1">
    <citation type="submission" date="2025-08" db="UniProtKB">
        <authorList>
            <consortium name="Ensembl"/>
        </authorList>
    </citation>
    <scope>IDENTIFICATION</scope>
</reference>
<feature type="chain" id="PRO_5034091283" evidence="6">
    <location>
        <begin position="21"/>
        <end position="229"/>
    </location>
</feature>
<keyword evidence="9" id="KW-1185">Reference proteome</keyword>
<keyword evidence="4" id="KW-0472">Membrane</keyword>
<dbReference type="InterPro" id="IPR051899">
    <property type="entry name" value="Fert-Immune_med_protein"/>
</dbReference>
<gene>
    <name evidence="8" type="primary">LYPD4</name>
</gene>
<dbReference type="InterPro" id="IPR016054">
    <property type="entry name" value="LY6_UPA_recep-like"/>
</dbReference>
<reference evidence="8" key="2">
    <citation type="submission" date="2025-09" db="UniProtKB">
        <authorList>
            <consortium name="Ensembl"/>
        </authorList>
    </citation>
    <scope>IDENTIFICATION</scope>
</reference>
<dbReference type="GO" id="GO:0007339">
    <property type="term" value="P:binding of sperm to zona pellucida"/>
    <property type="evidence" value="ECO:0007669"/>
    <property type="project" value="Ensembl"/>
</dbReference>
<feature type="signal peptide" evidence="6">
    <location>
        <begin position="1"/>
        <end position="20"/>
    </location>
</feature>
<dbReference type="OrthoDB" id="9522487at2759"/>
<evidence type="ECO:0000256" key="4">
    <source>
        <dbReference type="ARBA" id="ARBA00023136"/>
    </source>
</evidence>
<keyword evidence="3 6" id="KW-0732">Signal</keyword>
<dbReference type="GO" id="GO:0044853">
    <property type="term" value="C:plasma membrane raft"/>
    <property type="evidence" value="ECO:0007669"/>
    <property type="project" value="TreeGrafter"/>
</dbReference>
<feature type="domain" description="UPAR/Ly6" evidence="7">
    <location>
        <begin position="139"/>
        <end position="182"/>
    </location>
</feature>
<keyword evidence="2" id="KW-1003">Cell membrane</keyword>
<dbReference type="GeneTree" id="ENSGT00530000063351"/>
<evidence type="ECO:0000313" key="9">
    <source>
        <dbReference type="Proteomes" id="UP000694564"/>
    </source>
</evidence>
<dbReference type="Pfam" id="PF00021">
    <property type="entry name" value="UPAR_LY6"/>
    <property type="match status" value="1"/>
</dbReference>
<evidence type="ECO:0000256" key="5">
    <source>
        <dbReference type="ARBA" id="ARBA00023180"/>
    </source>
</evidence>
<evidence type="ECO:0000259" key="7">
    <source>
        <dbReference type="Pfam" id="PF00021"/>
    </source>
</evidence>
<organism evidence="8 9">
    <name type="scientific">Sciurus vulgaris</name>
    <name type="common">Eurasian red squirrel</name>
    <dbReference type="NCBI Taxonomy" id="55149"/>
    <lineage>
        <taxon>Eukaryota</taxon>
        <taxon>Metazoa</taxon>
        <taxon>Chordata</taxon>
        <taxon>Craniata</taxon>
        <taxon>Vertebrata</taxon>
        <taxon>Euteleostomi</taxon>
        <taxon>Mammalia</taxon>
        <taxon>Eutheria</taxon>
        <taxon>Euarchontoglires</taxon>
        <taxon>Glires</taxon>
        <taxon>Rodentia</taxon>
        <taxon>Sciuromorpha</taxon>
        <taxon>Sciuridae</taxon>
        <taxon>Sciurinae</taxon>
        <taxon>Sciurini</taxon>
        <taxon>Sciurus</taxon>
    </lineage>
</organism>
<sequence>MGPQHLRPVQLLCLLGAISSLPRAGTLLCYQSRASIFRAVTFHNWRWRLMKSMVCKLREGCEETLVLIESGTKRGLLGFKGCSSSLSYHQQVSYLVAPPGVSIASYSRVCRTFLCNNLTNLQPFVELKAKYHKSTSTSSHTCPTCVGEHDKECLPNFVSTEACPSVAPSCFSSTFKFQAESFVKFSSYGSIKVTEVLNIIEKSQIVGAGPSSQDPSWGILLGLLLVFRY</sequence>
<name>A0A8D2E0A9_SCIVU</name>
<evidence type="ECO:0000313" key="8">
    <source>
        <dbReference type="Ensembl" id="ENSSVLP00005032336.1"/>
    </source>
</evidence>
<dbReference type="GO" id="GO:0001669">
    <property type="term" value="C:acrosomal vesicle"/>
    <property type="evidence" value="ECO:0007669"/>
    <property type="project" value="Ensembl"/>
</dbReference>
<evidence type="ECO:0000256" key="2">
    <source>
        <dbReference type="ARBA" id="ARBA00022475"/>
    </source>
</evidence>
<dbReference type="Ensembl" id="ENSSVLT00005035877.1">
    <property type="protein sequence ID" value="ENSSVLP00005032336.1"/>
    <property type="gene ID" value="ENSSVLG00005025397.1"/>
</dbReference>
<evidence type="ECO:0000256" key="3">
    <source>
        <dbReference type="ARBA" id="ARBA00022729"/>
    </source>
</evidence>
<dbReference type="GO" id="GO:0160131">
    <property type="term" value="P:sperm migration through the uterotubal junction"/>
    <property type="evidence" value="ECO:0007669"/>
    <property type="project" value="Ensembl"/>
</dbReference>
<keyword evidence="5" id="KW-0325">Glycoprotein</keyword>
<dbReference type="PANTHER" id="PTHR16529">
    <property type="entry name" value="CD177 ANTIGEN"/>
    <property type="match status" value="1"/>
</dbReference>
<evidence type="ECO:0000256" key="6">
    <source>
        <dbReference type="SAM" id="SignalP"/>
    </source>
</evidence>
<dbReference type="Proteomes" id="UP000694564">
    <property type="component" value="Chromosome 17"/>
</dbReference>
<protein>
    <submittedName>
        <fullName evidence="8">LY6/PLAUR domain containing 4</fullName>
    </submittedName>
</protein>
<evidence type="ECO:0000256" key="1">
    <source>
        <dbReference type="ARBA" id="ARBA00004236"/>
    </source>
</evidence>
<comment type="subcellular location">
    <subcellularLocation>
        <location evidence="1">Cell membrane</location>
    </subcellularLocation>
</comment>
<dbReference type="AlphaFoldDB" id="A0A8D2E0A9"/>